<evidence type="ECO:0000256" key="1">
    <source>
        <dbReference type="SAM" id="MobiDB-lite"/>
    </source>
</evidence>
<reference evidence="2 3" key="1">
    <citation type="submission" date="2022-03" db="EMBL/GenBank/DDBJ databases">
        <authorList>
            <person name="Nunn A."/>
            <person name="Chopra R."/>
            <person name="Nunn A."/>
            <person name="Contreras Garrido A."/>
        </authorList>
    </citation>
    <scope>NUCLEOTIDE SEQUENCE [LARGE SCALE GENOMIC DNA]</scope>
</reference>
<accession>A0AAU9SW85</accession>
<dbReference type="InterPro" id="IPR005301">
    <property type="entry name" value="MOB_kinase_act_fam"/>
</dbReference>
<proteinExistence type="predicted"/>
<dbReference type="GO" id="GO:0008283">
    <property type="term" value="P:cell population proliferation"/>
    <property type="evidence" value="ECO:0007669"/>
    <property type="project" value="UniProtKB-ARBA"/>
</dbReference>
<organism evidence="2 3">
    <name type="scientific">Thlaspi arvense</name>
    <name type="common">Field penny-cress</name>
    <dbReference type="NCBI Taxonomy" id="13288"/>
    <lineage>
        <taxon>Eukaryota</taxon>
        <taxon>Viridiplantae</taxon>
        <taxon>Streptophyta</taxon>
        <taxon>Embryophyta</taxon>
        <taxon>Tracheophyta</taxon>
        <taxon>Spermatophyta</taxon>
        <taxon>Magnoliopsida</taxon>
        <taxon>eudicotyledons</taxon>
        <taxon>Gunneridae</taxon>
        <taxon>Pentapetalae</taxon>
        <taxon>rosids</taxon>
        <taxon>malvids</taxon>
        <taxon>Brassicales</taxon>
        <taxon>Brassicaceae</taxon>
        <taxon>Thlaspideae</taxon>
        <taxon>Thlaspi</taxon>
    </lineage>
</organism>
<feature type="region of interest" description="Disordered" evidence="1">
    <location>
        <begin position="36"/>
        <end position="57"/>
    </location>
</feature>
<sequence length="245" mass="28428">MSRRQLSSSATLSVDMSLPASCSSSNMMYQLSYSKNQKATIRPKKKKRANSFGSKGSQHEKVFIDNIGSGTLRESVRLPPGEDINEWLAINTIDFYNQICFLYATLEEFCTSKTCPLMNAGSRYEYRWADGITIKKPLVVSAPKYVEYLMDWIDTQIDDQTIFPQKPGVPFPPNFEDFVKRILKRLFRVYAHMYHSHFQKIVKLEEEAHLNTCFKHFVYFVSEYQLIEKAELDALKDLVETIMKQ</sequence>
<evidence type="ECO:0000313" key="2">
    <source>
        <dbReference type="EMBL" id="CAH2072282.1"/>
    </source>
</evidence>
<evidence type="ECO:0000313" key="3">
    <source>
        <dbReference type="Proteomes" id="UP000836841"/>
    </source>
</evidence>
<dbReference type="SUPFAM" id="SSF101152">
    <property type="entry name" value="Mob1/phocein"/>
    <property type="match status" value="1"/>
</dbReference>
<dbReference type="AlphaFoldDB" id="A0AAU9SW85"/>
<protein>
    <submittedName>
        <fullName evidence="2">Uncharacterized protein</fullName>
    </submittedName>
</protein>
<dbReference type="EMBL" id="OU466862">
    <property type="protein sequence ID" value="CAH2072282.1"/>
    <property type="molecule type" value="Genomic_DNA"/>
</dbReference>
<keyword evidence="3" id="KW-1185">Reference proteome</keyword>
<name>A0AAU9SW85_THLAR</name>
<dbReference type="Gene3D" id="1.20.140.30">
    <property type="entry name" value="MOB kinase activator"/>
    <property type="match status" value="1"/>
</dbReference>
<dbReference type="Pfam" id="PF03637">
    <property type="entry name" value="Mob1_phocein"/>
    <property type="match status" value="1"/>
</dbReference>
<dbReference type="Proteomes" id="UP000836841">
    <property type="component" value="Chromosome 6"/>
</dbReference>
<dbReference type="SMART" id="SM01388">
    <property type="entry name" value="Mob1_phocein"/>
    <property type="match status" value="1"/>
</dbReference>
<dbReference type="GO" id="GO:0080141">
    <property type="term" value="P:regulation of jasmonic acid biosynthetic process"/>
    <property type="evidence" value="ECO:0007669"/>
    <property type="project" value="UniProtKB-ARBA"/>
</dbReference>
<dbReference type="PANTHER" id="PTHR22599">
    <property type="entry name" value="MPS ONE BINDER KINASE ACTIVATOR-LIKE MOB"/>
    <property type="match status" value="1"/>
</dbReference>
<dbReference type="InterPro" id="IPR036703">
    <property type="entry name" value="MOB_kinase_act_sf"/>
</dbReference>
<dbReference type="FunFam" id="1.20.140.30:FF:000001">
    <property type="entry name" value="MOB kinase activator 1A"/>
    <property type="match status" value="1"/>
</dbReference>
<gene>
    <name evidence="2" type="ORF">TAV2_LOCUS20883</name>
</gene>